<dbReference type="InterPro" id="IPR001680">
    <property type="entry name" value="WD40_rpt"/>
</dbReference>
<dbReference type="GO" id="GO:0071013">
    <property type="term" value="C:catalytic step 2 spliceosome"/>
    <property type="evidence" value="ECO:0007669"/>
    <property type="project" value="TreeGrafter"/>
</dbReference>
<dbReference type="Proteomes" id="UP000187209">
    <property type="component" value="Unassembled WGS sequence"/>
</dbReference>
<accession>A0A1R2C642</accession>
<dbReference type="EMBL" id="MPUH01000267">
    <property type="protein sequence ID" value="OMJ84478.1"/>
    <property type="molecule type" value="Genomic_DNA"/>
</dbReference>
<dbReference type="PROSITE" id="PS00678">
    <property type="entry name" value="WD_REPEATS_1"/>
    <property type="match status" value="1"/>
</dbReference>
<organism evidence="3 4">
    <name type="scientific">Stentor coeruleus</name>
    <dbReference type="NCBI Taxonomy" id="5963"/>
    <lineage>
        <taxon>Eukaryota</taxon>
        <taxon>Sar</taxon>
        <taxon>Alveolata</taxon>
        <taxon>Ciliophora</taxon>
        <taxon>Postciliodesmatophora</taxon>
        <taxon>Heterotrichea</taxon>
        <taxon>Heterotrichida</taxon>
        <taxon>Stentoridae</taxon>
        <taxon>Stentor</taxon>
    </lineage>
</organism>
<protein>
    <submittedName>
        <fullName evidence="3">Uncharacterized protein</fullName>
    </submittedName>
</protein>
<keyword evidence="2" id="KW-0677">Repeat</keyword>
<name>A0A1R2C642_9CILI</name>
<keyword evidence="4" id="KW-1185">Reference proteome</keyword>
<dbReference type="SUPFAM" id="SSF50978">
    <property type="entry name" value="WD40 repeat-like"/>
    <property type="match status" value="1"/>
</dbReference>
<dbReference type="InterPro" id="IPR019775">
    <property type="entry name" value="WD40_repeat_CS"/>
</dbReference>
<comment type="caution">
    <text evidence="3">The sequence shown here is derived from an EMBL/GenBank/DDBJ whole genome shotgun (WGS) entry which is preliminary data.</text>
</comment>
<dbReference type="SMART" id="SM00320">
    <property type="entry name" value="WD40"/>
    <property type="match status" value="4"/>
</dbReference>
<proteinExistence type="predicted"/>
<keyword evidence="1" id="KW-0853">WD repeat</keyword>
<sequence>MESSSYTDTSLYWQIPYITKEPTQKTLGIQNNLQKNIQILREAMNNSKKDAIKTLQQNFNINYGQSVETITQIRVSEDFSYFVLILNKTCIQIWPIGHLNPIAQLNLNYPLQSFEISLGSPQIFYLTSLDIRVWDFYTNEDTVLINNQVLKIKSFVLSKDSKYFVLVGPGGSVKVWDWKKSCVKVEFKTLIKFHYDLAISDDKHYLTICSEKTMDSGFELIIWDLKSQKQIGTSKGNGFLIKNLKITSNNKYIIGAIGDKKIAVWDLEQFISNESQGQRIDLVPKVIEKKIKIVNNIKKPLKPLSNYINCCNLVKDISSQNFFPSSARAVAKKENDDKFMLSFILAADNKSIAFENPSENHLVVLDLESNIQNTPNIIDHPTGHFSALNSEQSSNSLIFPSIYTFSYKLDYTSFSQSKHCNPGWMYSLYNLILLKNGYFFSLFSNNITQDYTFSLIDLNTLDYLGSFSTKDNQIINATSTINKNIIFVSCFDGRVYIWDVKRKYRVDIVVYKKTQIMLDCSLDDKYLITLDDEGNIEKCVLVYEIVKVGYDKVFLFRFKQSFQSAKTTKIGFICYNTDCRVGGKYENRECKNTCDGKYTVSSFGFNYKVIKLKYIVSHTIIQ</sequence>
<gene>
    <name evidence="3" type="ORF">SteCoe_14362</name>
</gene>
<evidence type="ECO:0000256" key="2">
    <source>
        <dbReference type="ARBA" id="ARBA00022737"/>
    </source>
</evidence>
<evidence type="ECO:0000313" key="3">
    <source>
        <dbReference type="EMBL" id="OMJ84478.1"/>
    </source>
</evidence>
<dbReference type="InterPro" id="IPR015943">
    <property type="entry name" value="WD40/YVTN_repeat-like_dom_sf"/>
</dbReference>
<evidence type="ECO:0000256" key="1">
    <source>
        <dbReference type="ARBA" id="ARBA00022574"/>
    </source>
</evidence>
<evidence type="ECO:0000313" key="4">
    <source>
        <dbReference type="Proteomes" id="UP000187209"/>
    </source>
</evidence>
<dbReference type="PANTHER" id="PTHR44006:SF1">
    <property type="entry name" value="U5 SMALL NUCLEAR RIBONUCLEOPROTEIN 40 KDA PROTEIN"/>
    <property type="match status" value="1"/>
</dbReference>
<dbReference type="AlphaFoldDB" id="A0A1R2C642"/>
<dbReference type="Gene3D" id="2.130.10.10">
    <property type="entry name" value="YVTN repeat-like/Quinoprotein amine dehydrogenase"/>
    <property type="match status" value="2"/>
</dbReference>
<dbReference type="GO" id="GO:0003723">
    <property type="term" value="F:RNA binding"/>
    <property type="evidence" value="ECO:0007669"/>
    <property type="project" value="TreeGrafter"/>
</dbReference>
<dbReference type="PANTHER" id="PTHR44006">
    <property type="entry name" value="U5 SMALL NUCLEAR RIBONUCLEOPROTEIN 40 KDA PROTEIN"/>
    <property type="match status" value="1"/>
</dbReference>
<dbReference type="InterPro" id="IPR052234">
    <property type="entry name" value="U5_snRNP_Component"/>
</dbReference>
<reference evidence="3 4" key="1">
    <citation type="submission" date="2016-11" db="EMBL/GenBank/DDBJ databases">
        <title>The macronuclear genome of Stentor coeruleus: a giant cell with tiny introns.</title>
        <authorList>
            <person name="Slabodnick M."/>
            <person name="Ruby J.G."/>
            <person name="Reiff S.B."/>
            <person name="Swart E.C."/>
            <person name="Gosai S."/>
            <person name="Prabakaran S."/>
            <person name="Witkowska E."/>
            <person name="Larue G.E."/>
            <person name="Fisher S."/>
            <person name="Freeman R.M."/>
            <person name="Gunawardena J."/>
            <person name="Chu W."/>
            <person name="Stover N.A."/>
            <person name="Gregory B.D."/>
            <person name="Nowacki M."/>
            <person name="Derisi J."/>
            <person name="Roy S.W."/>
            <person name="Marshall W.F."/>
            <person name="Sood P."/>
        </authorList>
    </citation>
    <scope>NUCLEOTIDE SEQUENCE [LARGE SCALE GENOMIC DNA]</scope>
    <source>
        <strain evidence="3">WM001</strain>
    </source>
</reference>
<dbReference type="InterPro" id="IPR036322">
    <property type="entry name" value="WD40_repeat_dom_sf"/>
</dbReference>